<feature type="transmembrane region" description="Helical" evidence="6">
    <location>
        <begin position="7"/>
        <end position="27"/>
    </location>
</feature>
<gene>
    <name evidence="7" type="ORF">GCM10023225_22880</name>
</gene>
<keyword evidence="3 6" id="KW-0812">Transmembrane</keyword>
<evidence type="ECO:0000256" key="3">
    <source>
        <dbReference type="ARBA" id="ARBA00022692"/>
    </source>
</evidence>
<dbReference type="PANTHER" id="PTHR30250">
    <property type="entry name" value="PST FAMILY PREDICTED COLANIC ACID TRANSPORTER"/>
    <property type="match status" value="1"/>
</dbReference>
<evidence type="ECO:0000256" key="1">
    <source>
        <dbReference type="ARBA" id="ARBA00004651"/>
    </source>
</evidence>
<evidence type="ECO:0000256" key="2">
    <source>
        <dbReference type="ARBA" id="ARBA00022475"/>
    </source>
</evidence>
<sequence>MGTSAAAKFVVMVVSGVISVFSLRLVLEHFGVAAYAQYGLLVSVAALLPFADLGMAAAVMNSVAASRSPACDEHVHRTLVSSLRVVLVSAAVITGAGVLVSVLGWWPAVLGDGLLPGSGPTAALLCLVVFACTLPLAVGQRVLTGLGLNHVQILLQGLASPLFVLAVLLLVLTGAQGGGYLAVFSYLGGAVVAGTGSLIASRRLRGLAWAVLRDVPRPRRVRGVPVFGTAWPMIVQMVALPVAMQTDRLLLSHLTPGTALAEYGLAASMFGIVLQTVSAAGLALWPVFARARSTSDVSSPFAMAGAFCLVGLAGALVLALLMPWLAPFLSDGAIALDGWLVWGFVAFVAVQAAKYPLGMYMTDEPGLRFQVPPILVMVPLNLALSWWLVGVVGAGGPIIGSAVAVLLCQVVPNALYTRRDLRRRRSTAAGSAPGGSTAGA</sequence>
<dbReference type="Proteomes" id="UP001501195">
    <property type="component" value="Unassembled WGS sequence"/>
</dbReference>
<feature type="transmembrane region" description="Helical" evidence="6">
    <location>
        <begin position="263"/>
        <end position="289"/>
    </location>
</feature>
<dbReference type="EMBL" id="BAABIL010000338">
    <property type="protein sequence ID" value="GAA4982515.1"/>
    <property type="molecule type" value="Genomic_DNA"/>
</dbReference>
<feature type="transmembrane region" description="Helical" evidence="6">
    <location>
        <begin position="118"/>
        <end position="139"/>
    </location>
</feature>
<feature type="transmembrane region" description="Helical" evidence="6">
    <location>
        <begin position="39"/>
        <end position="64"/>
    </location>
</feature>
<organism evidence="7 8">
    <name type="scientific">Kineococcus glutinatus</name>
    <dbReference type="NCBI Taxonomy" id="1070872"/>
    <lineage>
        <taxon>Bacteria</taxon>
        <taxon>Bacillati</taxon>
        <taxon>Actinomycetota</taxon>
        <taxon>Actinomycetes</taxon>
        <taxon>Kineosporiales</taxon>
        <taxon>Kineosporiaceae</taxon>
        <taxon>Kineococcus</taxon>
    </lineage>
</organism>
<evidence type="ECO:0000313" key="7">
    <source>
        <dbReference type="EMBL" id="GAA4982515.1"/>
    </source>
</evidence>
<keyword evidence="8" id="KW-1185">Reference proteome</keyword>
<feature type="transmembrane region" description="Helical" evidence="6">
    <location>
        <begin position="369"/>
        <end position="389"/>
    </location>
</feature>
<evidence type="ECO:0000313" key="8">
    <source>
        <dbReference type="Proteomes" id="UP001501195"/>
    </source>
</evidence>
<dbReference type="RefSeq" id="WP_345712683.1">
    <property type="nucleotide sequence ID" value="NZ_BAABIL010000338.1"/>
</dbReference>
<feature type="transmembrane region" description="Helical" evidence="6">
    <location>
        <begin position="301"/>
        <end position="326"/>
    </location>
</feature>
<dbReference type="PANTHER" id="PTHR30250:SF11">
    <property type="entry name" value="O-ANTIGEN TRANSPORTER-RELATED"/>
    <property type="match status" value="1"/>
</dbReference>
<keyword evidence="4 6" id="KW-1133">Transmembrane helix</keyword>
<accession>A0ABP9HYK0</accession>
<keyword evidence="2" id="KW-1003">Cell membrane</keyword>
<keyword evidence="5 6" id="KW-0472">Membrane</keyword>
<evidence type="ECO:0000256" key="4">
    <source>
        <dbReference type="ARBA" id="ARBA00022989"/>
    </source>
</evidence>
<feature type="transmembrane region" description="Helical" evidence="6">
    <location>
        <begin position="85"/>
        <end position="106"/>
    </location>
</feature>
<dbReference type="InterPro" id="IPR050833">
    <property type="entry name" value="Poly_Biosynth_Transport"/>
</dbReference>
<reference evidence="8" key="1">
    <citation type="journal article" date="2019" name="Int. J. Syst. Evol. Microbiol.">
        <title>The Global Catalogue of Microorganisms (GCM) 10K type strain sequencing project: providing services to taxonomists for standard genome sequencing and annotation.</title>
        <authorList>
            <consortium name="The Broad Institute Genomics Platform"/>
            <consortium name="The Broad Institute Genome Sequencing Center for Infectious Disease"/>
            <person name="Wu L."/>
            <person name="Ma J."/>
        </authorList>
    </citation>
    <scope>NUCLEOTIDE SEQUENCE [LARGE SCALE GENOMIC DNA]</scope>
    <source>
        <strain evidence="8">JCM 18126</strain>
    </source>
</reference>
<evidence type="ECO:0000256" key="6">
    <source>
        <dbReference type="SAM" id="Phobius"/>
    </source>
</evidence>
<comment type="caution">
    <text evidence="7">The sequence shown here is derived from an EMBL/GenBank/DDBJ whole genome shotgun (WGS) entry which is preliminary data.</text>
</comment>
<feature type="transmembrane region" description="Helical" evidence="6">
    <location>
        <begin position="338"/>
        <end position="357"/>
    </location>
</feature>
<protein>
    <submittedName>
        <fullName evidence="7">Oligosaccharide flippase family protein</fullName>
    </submittedName>
</protein>
<evidence type="ECO:0000256" key="5">
    <source>
        <dbReference type="ARBA" id="ARBA00023136"/>
    </source>
</evidence>
<comment type="subcellular location">
    <subcellularLocation>
        <location evidence="1">Cell membrane</location>
        <topology evidence="1">Multi-pass membrane protein</topology>
    </subcellularLocation>
</comment>
<feature type="transmembrane region" description="Helical" evidence="6">
    <location>
        <begin position="395"/>
        <end position="416"/>
    </location>
</feature>
<feature type="transmembrane region" description="Helical" evidence="6">
    <location>
        <begin position="178"/>
        <end position="200"/>
    </location>
</feature>
<name>A0ABP9HYK0_9ACTN</name>
<feature type="transmembrane region" description="Helical" evidence="6">
    <location>
        <begin position="221"/>
        <end position="243"/>
    </location>
</feature>
<proteinExistence type="predicted"/>
<feature type="transmembrane region" description="Helical" evidence="6">
    <location>
        <begin position="151"/>
        <end position="172"/>
    </location>
</feature>